<feature type="transmembrane region" description="Helical" evidence="4">
    <location>
        <begin position="178"/>
        <end position="199"/>
    </location>
</feature>
<dbReference type="SUPFAM" id="SSF103473">
    <property type="entry name" value="MFS general substrate transporter"/>
    <property type="match status" value="1"/>
</dbReference>
<feature type="transmembrane region" description="Helical" evidence="4">
    <location>
        <begin position="105"/>
        <end position="122"/>
    </location>
</feature>
<dbReference type="InterPro" id="IPR020846">
    <property type="entry name" value="MFS_dom"/>
</dbReference>
<feature type="transmembrane region" description="Helical" evidence="4">
    <location>
        <begin position="80"/>
        <end position="99"/>
    </location>
</feature>
<dbReference type="InterPro" id="IPR011701">
    <property type="entry name" value="MFS"/>
</dbReference>
<feature type="transmembrane region" description="Helical" evidence="4">
    <location>
        <begin position="299"/>
        <end position="321"/>
    </location>
</feature>
<feature type="transmembrane region" description="Helical" evidence="4">
    <location>
        <begin position="393"/>
        <end position="414"/>
    </location>
</feature>
<dbReference type="RefSeq" id="WP_249706781.1">
    <property type="nucleotide sequence ID" value="NZ_JAMFMB010000003.1"/>
</dbReference>
<dbReference type="PANTHER" id="PTHR23526:SF2">
    <property type="entry name" value="MAJOR FACILITATOR SUPERFAMILY (MFS) PROFILE DOMAIN-CONTAINING PROTEIN"/>
    <property type="match status" value="1"/>
</dbReference>
<keyword evidence="3 4" id="KW-0472">Membrane</keyword>
<evidence type="ECO:0000256" key="2">
    <source>
        <dbReference type="ARBA" id="ARBA00022989"/>
    </source>
</evidence>
<dbReference type="InterPro" id="IPR052528">
    <property type="entry name" value="Sugar_transport-like"/>
</dbReference>
<dbReference type="Gene3D" id="1.20.1250.20">
    <property type="entry name" value="MFS general substrate transporter like domains"/>
    <property type="match status" value="1"/>
</dbReference>
<dbReference type="InterPro" id="IPR036259">
    <property type="entry name" value="MFS_trans_sf"/>
</dbReference>
<evidence type="ECO:0000313" key="6">
    <source>
        <dbReference type="EMBL" id="MCL6282553.1"/>
    </source>
</evidence>
<comment type="caution">
    <text evidence="6">The sequence shown here is derived from an EMBL/GenBank/DDBJ whole genome shotgun (WGS) entry which is preliminary data.</text>
</comment>
<evidence type="ECO:0000313" key="7">
    <source>
        <dbReference type="Proteomes" id="UP001203880"/>
    </source>
</evidence>
<evidence type="ECO:0000259" key="5">
    <source>
        <dbReference type="PROSITE" id="PS50850"/>
    </source>
</evidence>
<accession>A0ABT0Q044</accession>
<name>A0ABT0Q044_9RHOB</name>
<dbReference type="PANTHER" id="PTHR23526">
    <property type="entry name" value="INTEGRAL MEMBRANE TRANSPORT PROTEIN-RELATED"/>
    <property type="match status" value="1"/>
</dbReference>
<reference evidence="6" key="1">
    <citation type="submission" date="2022-05" db="EMBL/GenBank/DDBJ databases">
        <authorList>
            <person name="Park J.-S."/>
        </authorList>
    </citation>
    <scope>NUCLEOTIDE SEQUENCE</scope>
    <source>
        <strain evidence="6">2012CJ41-6</strain>
    </source>
</reference>
<evidence type="ECO:0000256" key="3">
    <source>
        <dbReference type="ARBA" id="ARBA00023136"/>
    </source>
</evidence>
<organism evidence="6 7">
    <name type="scientific">Ruegeria spongiae</name>
    <dbReference type="NCBI Taxonomy" id="2942209"/>
    <lineage>
        <taxon>Bacteria</taxon>
        <taxon>Pseudomonadati</taxon>
        <taxon>Pseudomonadota</taxon>
        <taxon>Alphaproteobacteria</taxon>
        <taxon>Rhodobacterales</taxon>
        <taxon>Roseobacteraceae</taxon>
        <taxon>Ruegeria</taxon>
    </lineage>
</organism>
<feature type="transmembrane region" description="Helical" evidence="4">
    <location>
        <begin position="327"/>
        <end position="351"/>
    </location>
</feature>
<sequence>MTDDLAKVERRNFPIITGQSTVAQVAWTMASPSIVLTFLAVALNLPVLFVGALVTIRQLAGTLADIFLFDPISRIRNRKLALSLTDIALGVCFVLAIAATLLGTTPVIMVVFAVVIFVLGLIDESQTLLLTDFISDNLQSKSRMRMKYAQLALGGGIAIALTLAAHEMSKQMPPLQRHSIVITIAILCFMVAGFVTLAVRDTGTSLKRETAPIRSPITALRDYILNAYDMLTHPWFRKYMSVRLLYVVTLLSVPFFALISAETHKHSDKGLTALIISTAAGAVVSGPLWRVLNNRSHRTVMVTSCLMVAATGMVLVGAHFLHLDNNVHLHAVAMFVITVAVNGLVTVRGLYYMDLAPKEERVRGVAVSRSLSRLTAIVVSASLAAIAHMHETVWALVMIVGFSILSALVSYIVAKPEVQAQPASA</sequence>
<keyword evidence="2 4" id="KW-1133">Transmembrane helix</keyword>
<feature type="transmembrane region" description="Helical" evidence="4">
    <location>
        <begin position="244"/>
        <end position="261"/>
    </location>
</feature>
<feature type="transmembrane region" description="Helical" evidence="4">
    <location>
        <begin position="148"/>
        <end position="166"/>
    </location>
</feature>
<proteinExistence type="predicted"/>
<keyword evidence="7" id="KW-1185">Reference proteome</keyword>
<feature type="transmembrane region" description="Helical" evidence="4">
    <location>
        <begin position="273"/>
        <end position="292"/>
    </location>
</feature>
<dbReference type="Proteomes" id="UP001203880">
    <property type="component" value="Unassembled WGS sequence"/>
</dbReference>
<dbReference type="Pfam" id="PF07690">
    <property type="entry name" value="MFS_1"/>
    <property type="match status" value="1"/>
</dbReference>
<gene>
    <name evidence="6" type="ORF">M3P21_03335</name>
</gene>
<feature type="domain" description="Major facilitator superfamily (MFS) profile" evidence="5">
    <location>
        <begin position="215"/>
        <end position="425"/>
    </location>
</feature>
<dbReference type="EMBL" id="JAMFMB010000003">
    <property type="protein sequence ID" value="MCL6282553.1"/>
    <property type="molecule type" value="Genomic_DNA"/>
</dbReference>
<dbReference type="PROSITE" id="PS50850">
    <property type="entry name" value="MFS"/>
    <property type="match status" value="1"/>
</dbReference>
<protein>
    <submittedName>
        <fullName evidence="6">MFS transporter</fullName>
    </submittedName>
</protein>
<feature type="transmembrane region" description="Helical" evidence="4">
    <location>
        <begin position="371"/>
        <end position="387"/>
    </location>
</feature>
<evidence type="ECO:0000256" key="1">
    <source>
        <dbReference type="ARBA" id="ARBA00022692"/>
    </source>
</evidence>
<keyword evidence="1 4" id="KW-0812">Transmembrane</keyword>
<evidence type="ECO:0000256" key="4">
    <source>
        <dbReference type="SAM" id="Phobius"/>
    </source>
</evidence>